<protein>
    <submittedName>
        <fullName evidence="2">FkbM_fam, methyltransferase, FkbM family</fullName>
    </submittedName>
</protein>
<dbReference type="PANTHER" id="PTHR34009">
    <property type="entry name" value="PROTEIN STAR"/>
    <property type="match status" value="1"/>
</dbReference>
<dbReference type="EMBL" id="LR796153">
    <property type="protein sequence ID" value="CAB4121806.1"/>
    <property type="molecule type" value="Genomic_DNA"/>
</dbReference>
<evidence type="ECO:0000259" key="1">
    <source>
        <dbReference type="Pfam" id="PF05050"/>
    </source>
</evidence>
<dbReference type="SUPFAM" id="SSF53335">
    <property type="entry name" value="S-adenosyl-L-methionine-dependent methyltransferases"/>
    <property type="match status" value="1"/>
</dbReference>
<dbReference type="GO" id="GO:0008168">
    <property type="term" value="F:methyltransferase activity"/>
    <property type="evidence" value="ECO:0007669"/>
    <property type="project" value="UniProtKB-KW"/>
</dbReference>
<dbReference type="GO" id="GO:0032259">
    <property type="term" value="P:methylation"/>
    <property type="evidence" value="ECO:0007669"/>
    <property type="project" value="UniProtKB-KW"/>
</dbReference>
<reference evidence="2" key="1">
    <citation type="submission" date="2020-04" db="EMBL/GenBank/DDBJ databases">
        <authorList>
            <person name="Chiriac C."/>
            <person name="Salcher M."/>
            <person name="Ghai R."/>
            <person name="Kavagutti S V."/>
        </authorList>
    </citation>
    <scope>NUCLEOTIDE SEQUENCE</scope>
</reference>
<dbReference type="GO" id="GO:0005886">
    <property type="term" value="C:plasma membrane"/>
    <property type="evidence" value="ECO:0007669"/>
    <property type="project" value="TreeGrafter"/>
</dbReference>
<proteinExistence type="predicted"/>
<dbReference type="Pfam" id="PF05050">
    <property type="entry name" value="Methyltransf_21"/>
    <property type="match status" value="1"/>
</dbReference>
<evidence type="ECO:0000313" key="2">
    <source>
        <dbReference type="EMBL" id="CAB4121806.1"/>
    </source>
</evidence>
<dbReference type="InterPro" id="IPR029063">
    <property type="entry name" value="SAM-dependent_MTases_sf"/>
</dbReference>
<keyword evidence="2" id="KW-0808">Transferase</keyword>
<sequence length="198" mass="22815">MKHYSQNQEDIAIQNYFQGYTGKLLSIGENDGITLSNSRALIELGWKADLVEPSPTAYKMLEMLYKNNDNVTTHKVAIGKKNGFTQLFDMGTHLNKGDTSLLSTIKEEEMARWKGTEFKPVRVKVMTYDKFTQNKYDFISIDAEGMDIEILKQIDLDGLKCLCIEYNNDRHIEAEIRALVPVRFKEIYRSLENLVYAL</sequence>
<name>A0A6J5KKZ1_9CAUD</name>
<dbReference type="NCBIfam" id="TIGR01444">
    <property type="entry name" value="fkbM_fam"/>
    <property type="match status" value="1"/>
</dbReference>
<dbReference type="InterPro" id="IPR053202">
    <property type="entry name" value="EGF_Rcpt_Signaling_Reg"/>
</dbReference>
<gene>
    <name evidence="2" type="ORF">UFOVP25_28</name>
</gene>
<accession>A0A6J5KKZ1</accession>
<dbReference type="InterPro" id="IPR006342">
    <property type="entry name" value="FkbM_mtfrase"/>
</dbReference>
<organism evidence="2">
    <name type="scientific">uncultured Caudovirales phage</name>
    <dbReference type="NCBI Taxonomy" id="2100421"/>
    <lineage>
        <taxon>Viruses</taxon>
        <taxon>Duplodnaviria</taxon>
        <taxon>Heunggongvirae</taxon>
        <taxon>Uroviricota</taxon>
        <taxon>Caudoviricetes</taxon>
        <taxon>Peduoviridae</taxon>
        <taxon>Maltschvirus</taxon>
        <taxon>Maltschvirus maltsch</taxon>
    </lineage>
</organism>
<feature type="domain" description="Methyltransferase FkbM" evidence="1">
    <location>
        <begin position="27"/>
        <end position="195"/>
    </location>
</feature>
<dbReference type="Gene3D" id="3.40.50.150">
    <property type="entry name" value="Vaccinia Virus protein VP39"/>
    <property type="match status" value="1"/>
</dbReference>
<dbReference type="PANTHER" id="PTHR34009:SF2">
    <property type="entry name" value="PROTEIN STAR"/>
    <property type="match status" value="1"/>
</dbReference>
<keyword evidence="2" id="KW-0489">Methyltransferase</keyword>